<sequence>MILHSPAFHYVAQRTFHYFIYLIVEIFPDENSKTHYRGENRHTDPFMVITAESSF</sequence>
<dbReference type="EMBL" id="FQVE01000006">
    <property type="protein sequence ID" value="SHG58131.1"/>
    <property type="molecule type" value="Genomic_DNA"/>
</dbReference>
<organism evidence="1 2">
    <name type="scientific">Chryseobacterium vrystaatense</name>
    <dbReference type="NCBI Taxonomy" id="307480"/>
    <lineage>
        <taxon>Bacteria</taxon>
        <taxon>Pseudomonadati</taxon>
        <taxon>Bacteroidota</taxon>
        <taxon>Flavobacteriia</taxon>
        <taxon>Flavobacteriales</taxon>
        <taxon>Weeksellaceae</taxon>
        <taxon>Chryseobacterium group</taxon>
        <taxon>Chryseobacterium</taxon>
    </lineage>
</organism>
<gene>
    <name evidence="1" type="ORF">SAMN02787073_4517</name>
</gene>
<proteinExistence type="predicted"/>
<protein>
    <submittedName>
        <fullName evidence="1">Uncharacterized protein</fullName>
    </submittedName>
</protein>
<accession>A0A1M5KZF3</accession>
<reference evidence="2" key="1">
    <citation type="submission" date="2016-11" db="EMBL/GenBank/DDBJ databases">
        <authorList>
            <person name="Varghese N."/>
            <person name="Submissions S."/>
        </authorList>
    </citation>
    <scope>NUCLEOTIDE SEQUENCE [LARGE SCALE GENOMIC DNA]</scope>
    <source>
        <strain evidence="2">YR203</strain>
    </source>
</reference>
<dbReference type="Proteomes" id="UP000184108">
    <property type="component" value="Unassembled WGS sequence"/>
</dbReference>
<name>A0A1M5KZF3_9FLAO</name>
<evidence type="ECO:0000313" key="1">
    <source>
        <dbReference type="EMBL" id="SHG58131.1"/>
    </source>
</evidence>
<evidence type="ECO:0000313" key="2">
    <source>
        <dbReference type="Proteomes" id="UP000184108"/>
    </source>
</evidence>
<dbReference type="AlphaFoldDB" id="A0A1M5KZF3"/>